<dbReference type="RefSeq" id="WP_072884711.1">
    <property type="nucleotide sequence ID" value="NZ_FQVO01000007.1"/>
</dbReference>
<proteinExistence type="predicted"/>
<dbReference type="EMBL" id="FQVO01000007">
    <property type="protein sequence ID" value="SHE98732.1"/>
    <property type="molecule type" value="Genomic_DNA"/>
</dbReference>
<name>A0A1M4XZS8_9FLAO</name>
<dbReference type="STRING" id="1302685.SAMN05444408_10726"/>
<evidence type="ECO:0000313" key="1">
    <source>
        <dbReference type="EMBL" id="SHE98732.1"/>
    </source>
</evidence>
<evidence type="ECO:0000313" key="2">
    <source>
        <dbReference type="Proteomes" id="UP000184236"/>
    </source>
</evidence>
<dbReference type="Proteomes" id="UP000184236">
    <property type="component" value="Unassembled WGS sequence"/>
</dbReference>
<gene>
    <name evidence="1" type="ORF">SAMN05444408_10726</name>
</gene>
<reference evidence="2" key="1">
    <citation type="submission" date="2016-11" db="EMBL/GenBank/DDBJ databases">
        <authorList>
            <person name="Varghese N."/>
            <person name="Submissions S."/>
        </authorList>
    </citation>
    <scope>NUCLEOTIDE SEQUENCE [LARGE SCALE GENOMIC DNA]</scope>
    <source>
        <strain evidence="2">DSM 26898</strain>
    </source>
</reference>
<dbReference type="AlphaFoldDB" id="A0A1M4XZS8"/>
<accession>A0A1M4XZS8</accession>
<protein>
    <submittedName>
        <fullName evidence="1">Uncharacterized protein</fullName>
    </submittedName>
</protein>
<dbReference type="OrthoDB" id="9256213at2"/>
<keyword evidence="2" id="KW-1185">Reference proteome</keyword>
<organism evidence="1 2">
    <name type="scientific">Chryseobacterium takakiae</name>
    <dbReference type="NCBI Taxonomy" id="1302685"/>
    <lineage>
        <taxon>Bacteria</taxon>
        <taxon>Pseudomonadati</taxon>
        <taxon>Bacteroidota</taxon>
        <taxon>Flavobacteriia</taxon>
        <taxon>Flavobacteriales</taxon>
        <taxon>Weeksellaceae</taxon>
        <taxon>Chryseobacterium group</taxon>
        <taxon>Chryseobacterium</taxon>
    </lineage>
</organism>
<sequence length="200" mass="23851">MSNIPQKIRKNIENINQLKEKIENWKKLDEEEIFLLIKEFEKTPRLEVSVYYNDLFNDPHFAKTLLDIYSSYKDNAKLTVLIISAIGNMMQRYNLPETEEIYDFMVENAYRKNVGPYVAVFLPRMSHFNAYSDPWKYFMDVKEMAPKKVAQSSFEVIMDLFFNEIPDKYKSDAKEYFIKKSEEANNEYGKKHYSDIAKKI</sequence>